<comment type="caution">
    <text evidence="2">The sequence shown here is derived from an EMBL/GenBank/DDBJ whole genome shotgun (WGS) entry which is preliminary data.</text>
</comment>
<dbReference type="Pfam" id="PF11188">
    <property type="entry name" value="DUF2975"/>
    <property type="match status" value="1"/>
</dbReference>
<proteinExistence type="predicted"/>
<dbReference type="RefSeq" id="WP_157302271.1">
    <property type="nucleotide sequence ID" value="NZ_BAAAZB010000021.1"/>
</dbReference>
<evidence type="ECO:0000313" key="2">
    <source>
        <dbReference type="EMBL" id="MVT43536.1"/>
    </source>
</evidence>
<evidence type="ECO:0000313" key="3">
    <source>
        <dbReference type="Proteomes" id="UP000468388"/>
    </source>
</evidence>
<dbReference type="AlphaFoldDB" id="A0A6N8JGS2"/>
<accession>A0A6N8JGS2</accession>
<dbReference type="EMBL" id="WRXO01000008">
    <property type="protein sequence ID" value="MVT43536.1"/>
    <property type="molecule type" value="Genomic_DNA"/>
</dbReference>
<dbReference type="OrthoDB" id="663192at2"/>
<keyword evidence="1" id="KW-1133">Transmembrane helix</keyword>
<name>A0A6N8JGS2_9BACT</name>
<keyword evidence="3" id="KW-1185">Reference proteome</keyword>
<keyword evidence="1" id="KW-0812">Transmembrane</keyword>
<feature type="transmembrane region" description="Helical" evidence="1">
    <location>
        <begin position="12"/>
        <end position="31"/>
    </location>
</feature>
<dbReference type="InterPro" id="IPR021354">
    <property type="entry name" value="DUF2975"/>
</dbReference>
<reference evidence="2 3" key="1">
    <citation type="submission" date="2019-12" db="EMBL/GenBank/DDBJ databases">
        <title>The draft genomic sequence of strain Chitinophaga oryziterrae JCM 16595.</title>
        <authorList>
            <person name="Zhang X."/>
        </authorList>
    </citation>
    <scope>NUCLEOTIDE SEQUENCE [LARGE SCALE GENOMIC DNA]</scope>
    <source>
        <strain evidence="2 3">JCM 16595</strain>
    </source>
</reference>
<evidence type="ECO:0000256" key="1">
    <source>
        <dbReference type="SAM" id="Phobius"/>
    </source>
</evidence>
<organism evidence="2 3">
    <name type="scientific">Chitinophaga oryziterrae</name>
    <dbReference type="NCBI Taxonomy" id="1031224"/>
    <lineage>
        <taxon>Bacteria</taxon>
        <taxon>Pseudomonadati</taxon>
        <taxon>Bacteroidota</taxon>
        <taxon>Chitinophagia</taxon>
        <taxon>Chitinophagales</taxon>
        <taxon>Chitinophagaceae</taxon>
        <taxon>Chitinophaga</taxon>
    </lineage>
</organism>
<feature type="transmembrane region" description="Helical" evidence="1">
    <location>
        <begin position="99"/>
        <end position="119"/>
    </location>
</feature>
<feature type="transmembrane region" description="Helical" evidence="1">
    <location>
        <begin position="175"/>
        <end position="195"/>
    </location>
</feature>
<keyword evidence="1" id="KW-0472">Membrane</keyword>
<sequence length="209" mass="23787">MRGQKTFTITSKFVGIIFYLVILTCVINVVIRTYRLFEGDANLAGTWHQDPLSFDVMSFGHLNPSTQFPYRYSEGKLAALRQPPDHYQLLVGHRSPIGYYDYFLSILLTGAVLYGMWELRSIFRSISIKEPFAASNARRIRNIGLLLIGVDIVKIINYIIFDFMANKYFSGAELLIQIGNGIWVGSLLLALSVVYRRGVEIYSDNQLTI</sequence>
<dbReference type="Proteomes" id="UP000468388">
    <property type="component" value="Unassembled WGS sequence"/>
</dbReference>
<feature type="transmembrane region" description="Helical" evidence="1">
    <location>
        <begin position="140"/>
        <end position="160"/>
    </location>
</feature>
<gene>
    <name evidence="2" type="ORF">GO495_23265</name>
</gene>
<protein>
    <submittedName>
        <fullName evidence="2">DUF2975 domain-containing protein</fullName>
    </submittedName>
</protein>